<feature type="signal peptide" evidence="2">
    <location>
        <begin position="1"/>
        <end position="22"/>
    </location>
</feature>
<dbReference type="EMBL" id="JAHBBD010000006">
    <property type="protein sequence ID" value="MBW3082576.1"/>
    <property type="molecule type" value="Genomic_DNA"/>
</dbReference>
<proteinExistence type="predicted"/>
<keyword evidence="2" id="KW-0732">Signal</keyword>
<feature type="domain" description="FMN-binding" evidence="3">
    <location>
        <begin position="102"/>
        <end position="180"/>
    </location>
</feature>
<accession>A0ABS6WA03</accession>
<evidence type="ECO:0000259" key="3">
    <source>
        <dbReference type="SMART" id="SM00900"/>
    </source>
</evidence>
<evidence type="ECO:0000313" key="4">
    <source>
        <dbReference type="EMBL" id="MBW3082576.1"/>
    </source>
</evidence>
<sequence>MGNERKAALALAGLVAATTLLAGCGEPKAVPMDDEYAGNSGETAQSQADSADDADGSDASGSDGASDDASGDASDDDCCAGEDTGVYADGTYSINGQYGPIGEDTIDVHLTIADGTITDVQIVGHPFTTISKNHQDAFAEAIGDVVVGRPLAGLSVDTVAGASWTTEAFNAALDVAREEASIPRE</sequence>
<evidence type="ECO:0000256" key="1">
    <source>
        <dbReference type="SAM" id="MobiDB-lite"/>
    </source>
</evidence>
<dbReference type="RefSeq" id="WP_219080883.1">
    <property type="nucleotide sequence ID" value="NZ_JAHBBD010000006.1"/>
</dbReference>
<dbReference type="InterPro" id="IPR007329">
    <property type="entry name" value="FMN-bd"/>
</dbReference>
<dbReference type="Proteomes" id="UP000812844">
    <property type="component" value="Unassembled WGS sequence"/>
</dbReference>
<keyword evidence="5" id="KW-1185">Reference proteome</keyword>
<gene>
    <name evidence="4" type="ORF">KIH73_04135</name>
</gene>
<evidence type="ECO:0000256" key="2">
    <source>
        <dbReference type="SAM" id="SignalP"/>
    </source>
</evidence>
<dbReference type="Pfam" id="PF04205">
    <property type="entry name" value="FMN_bind"/>
    <property type="match status" value="1"/>
</dbReference>
<reference evidence="4 5" key="1">
    <citation type="submission" date="2021-05" db="EMBL/GenBank/DDBJ databases">
        <title>Phylogenetic classification of ten novel species belonging to the genus Bifidobacterium comprising B. colchicus sp. nov., B. abeli sp. nov., B. bicoloris sp. nov., B. guerezis sp. nov., B. rosaliae sp. nov., B. santillanensis sp. nov., B. argentati sp. nov., B. amazzoni sp. nov., B. pluviali sp. nov., and B. pinnaculum sp. nov.</title>
        <authorList>
            <person name="Lugli G.A."/>
            <person name="Ruiz Garcia L."/>
            <person name="Margolles A."/>
            <person name="Ventura M."/>
        </authorList>
    </citation>
    <scope>NUCLEOTIDE SEQUENCE [LARGE SCALE GENOMIC DNA]</scope>
    <source>
        <strain evidence="4 5">6T3</strain>
    </source>
</reference>
<protein>
    <submittedName>
        <fullName evidence="4">FMN-binding protein</fullName>
    </submittedName>
</protein>
<dbReference type="PROSITE" id="PS51257">
    <property type="entry name" value="PROKAR_LIPOPROTEIN"/>
    <property type="match status" value="1"/>
</dbReference>
<name>A0ABS6WA03_9BIFI</name>
<feature type="chain" id="PRO_5047252288" evidence="2">
    <location>
        <begin position="23"/>
        <end position="185"/>
    </location>
</feature>
<feature type="compositionally biased region" description="Acidic residues" evidence="1">
    <location>
        <begin position="65"/>
        <end position="80"/>
    </location>
</feature>
<evidence type="ECO:0000313" key="5">
    <source>
        <dbReference type="Proteomes" id="UP000812844"/>
    </source>
</evidence>
<dbReference type="SMART" id="SM00900">
    <property type="entry name" value="FMN_bind"/>
    <property type="match status" value="1"/>
</dbReference>
<feature type="region of interest" description="Disordered" evidence="1">
    <location>
        <begin position="27"/>
        <end position="80"/>
    </location>
</feature>
<organism evidence="4 5">
    <name type="scientific">Bifidobacterium phasiani</name>
    <dbReference type="NCBI Taxonomy" id="2834431"/>
    <lineage>
        <taxon>Bacteria</taxon>
        <taxon>Bacillati</taxon>
        <taxon>Actinomycetota</taxon>
        <taxon>Actinomycetes</taxon>
        <taxon>Bifidobacteriales</taxon>
        <taxon>Bifidobacteriaceae</taxon>
        <taxon>Bifidobacterium</taxon>
    </lineage>
</organism>
<comment type="caution">
    <text evidence="4">The sequence shown here is derived from an EMBL/GenBank/DDBJ whole genome shotgun (WGS) entry which is preliminary data.</text>
</comment>